<feature type="compositionally biased region" description="Low complexity" evidence="6">
    <location>
        <begin position="31"/>
        <end position="45"/>
    </location>
</feature>
<name>A0A6P6T6F5_COFAR</name>
<dbReference type="InterPro" id="IPR017887">
    <property type="entry name" value="TF_TCP_subgr"/>
</dbReference>
<feature type="region of interest" description="Disordered" evidence="6">
    <location>
        <begin position="1"/>
        <end position="45"/>
    </location>
</feature>
<evidence type="ECO:0000256" key="5">
    <source>
        <dbReference type="ARBA" id="ARBA00023242"/>
    </source>
</evidence>
<dbReference type="RefSeq" id="XP_027073406.2">
    <property type="nucleotide sequence ID" value="XM_027217605.2"/>
</dbReference>
<evidence type="ECO:0000256" key="6">
    <source>
        <dbReference type="SAM" id="MobiDB-lite"/>
    </source>
</evidence>
<gene>
    <name evidence="9 10" type="primary">LOC113697968</name>
</gene>
<evidence type="ECO:0000259" key="7">
    <source>
        <dbReference type="PROSITE" id="PS51369"/>
    </source>
</evidence>
<keyword evidence="5" id="KW-0539">Nucleus</keyword>
<organism evidence="8 9">
    <name type="scientific">Coffea arabica</name>
    <name type="common">Arabian coffee</name>
    <dbReference type="NCBI Taxonomy" id="13443"/>
    <lineage>
        <taxon>Eukaryota</taxon>
        <taxon>Viridiplantae</taxon>
        <taxon>Streptophyta</taxon>
        <taxon>Embryophyta</taxon>
        <taxon>Tracheophyta</taxon>
        <taxon>Spermatophyta</taxon>
        <taxon>Magnoliopsida</taxon>
        <taxon>eudicotyledons</taxon>
        <taxon>Gunneridae</taxon>
        <taxon>Pentapetalae</taxon>
        <taxon>asterids</taxon>
        <taxon>lamiids</taxon>
        <taxon>Gentianales</taxon>
        <taxon>Rubiaceae</taxon>
        <taxon>Ixoroideae</taxon>
        <taxon>Gardenieae complex</taxon>
        <taxon>Bertiereae - Coffeeae clade</taxon>
        <taxon>Coffeeae</taxon>
        <taxon>Coffea</taxon>
    </lineage>
</organism>
<reference evidence="8" key="1">
    <citation type="journal article" date="2025" name="Foods">
        <title>Unveiling the Microbial Signatures of Arabica Coffee Cherries: Insights into Ripeness Specific Diversity, Functional Traits, and Implications for Quality and Safety.</title>
        <authorList>
            <consortium name="RefSeq"/>
            <person name="Tenea G.N."/>
            <person name="Cifuentes V."/>
            <person name="Reyes P."/>
            <person name="Cevallos-Vallejos M."/>
        </authorList>
    </citation>
    <scope>NUCLEOTIDE SEQUENCE [LARGE SCALE GENOMIC DNA]</scope>
</reference>
<protein>
    <submittedName>
        <fullName evidence="9 10">Uncharacterized protein isoform X1</fullName>
    </submittedName>
</protein>
<sequence>MIAREIDAAADVTAKQEGNTATDEKTSNYKASISGTSAAAASSSSSSWSRLKDPRIVRVSRAFGGKDRHSKVCTVRGLRDRRVRLSVPTAVQLYDLQDRLGLSQPSKVVDWLLNAAKHEIDELPPLQMPPGSFNHSFQPVWATHHPVVGAHQVTKDQGLRIGASINWGDHDHHPSEPSGSKTWDSDAILRPKSKELIARSGDSSEDKETWTRSSEEGKQHSNNYESTSHGAAYFSSNNFFSRLGHSTSPSLGLLNSTVLPYNSLIRWDPSNLSLSQSGSPSGLTPVPQPEDFHNFSVVPLPSTMSVPSGGPQVLVYQPASSITQSYFPSHIAPPVTVDYAQKQIEFQMLNSTTENPLTSSLAPPVSDSTSQHAAGRPFRILSTTTNLLPSQNDRESKQDLDNDFSSRHVVLMFFRLFNFVWGKRAAKLSFEIGTRFCSLTRKFGQCAETKRRIRVK</sequence>
<evidence type="ECO:0000313" key="9">
    <source>
        <dbReference type="RefSeq" id="XP_027073406.2"/>
    </source>
</evidence>
<feature type="region of interest" description="Disordered" evidence="6">
    <location>
        <begin position="164"/>
        <end position="224"/>
    </location>
</feature>
<accession>A0A6P6T6F5</accession>
<comment type="subcellular location">
    <subcellularLocation>
        <location evidence="1">Nucleus</location>
    </subcellularLocation>
</comment>
<evidence type="ECO:0000256" key="1">
    <source>
        <dbReference type="ARBA" id="ARBA00004123"/>
    </source>
</evidence>
<reference evidence="9 10" key="2">
    <citation type="submission" date="2025-05" db="UniProtKB">
        <authorList>
            <consortium name="RefSeq"/>
        </authorList>
    </citation>
    <scope>IDENTIFICATION</scope>
    <source>
        <tissue evidence="9 10">Leaves</tissue>
    </source>
</reference>
<dbReference type="PANTHER" id="PTHR31072:SF147">
    <property type="entry name" value="TRANSCRIPTION FACTOR TCP13"/>
    <property type="match status" value="1"/>
</dbReference>
<dbReference type="PROSITE" id="PS51369">
    <property type="entry name" value="TCP"/>
    <property type="match status" value="1"/>
</dbReference>
<dbReference type="Pfam" id="PF03634">
    <property type="entry name" value="TCP"/>
    <property type="match status" value="1"/>
</dbReference>
<evidence type="ECO:0000313" key="8">
    <source>
        <dbReference type="Proteomes" id="UP001652660"/>
    </source>
</evidence>
<feature type="domain" description="TCP" evidence="7">
    <location>
        <begin position="65"/>
        <end position="123"/>
    </location>
</feature>
<keyword evidence="3" id="KW-0238">DNA-binding</keyword>
<evidence type="ECO:0000256" key="2">
    <source>
        <dbReference type="ARBA" id="ARBA00023015"/>
    </source>
</evidence>
<keyword evidence="2" id="KW-0805">Transcription regulation</keyword>
<dbReference type="Proteomes" id="UP001652660">
    <property type="component" value="Chromosome 7c"/>
</dbReference>
<dbReference type="PANTHER" id="PTHR31072">
    <property type="entry name" value="TRANSCRIPTION FACTOR TCP4-RELATED"/>
    <property type="match status" value="1"/>
</dbReference>
<proteinExistence type="predicted"/>
<dbReference type="GeneID" id="113697968"/>
<evidence type="ECO:0000313" key="10">
    <source>
        <dbReference type="RefSeq" id="XP_027073407.2"/>
    </source>
</evidence>
<dbReference type="RefSeq" id="XP_027073407.2">
    <property type="nucleotide sequence ID" value="XM_027217606.2"/>
</dbReference>
<evidence type="ECO:0000256" key="4">
    <source>
        <dbReference type="ARBA" id="ARBA00023163"/>
    </source>
</evidence>
<evidence type="ECO:0000256" key="3">
    <source>
        <dbReference type="ARBA" id="ARBA00023125"/>
    </source>
</evidence>
<feature type="compositionally biased region" description="Basic and acidic residues" evidence="6">
    <location>
        <begin position="183"/>
        <end position="219"/>
    </location>
</feature>
<dbReference type="OrthoDB" id="1889307at2759"/>
<dbReference type="InterPro" id="IPR005333">
    <property type="entry name" value="Transcription_factor_TCP"/>
</dbReference>
<keyword evidence="4" id="KW-0804">Transcription</keyword>
<keyword evidence="8" id="KW-1185">Reference proteome</keyword>